<protein>
    <submittedName>
        <fullName evidence="2">Uncharacterized protein</fullName>
    </submittedName>
</protein>
<name>A0ABR0BA22_9CRUS</name>
<gene>
    <name evidence="2" type="ORF">OUZ56_033029</name>
</gene>
<keyword evidence="3" id="KW-1185">Reference proteome</keyword>
<accession>A0ABR0BA22</accession>
<comment type="caution">
    <text evidence="2">The sequence shown here is derived from an EMBL/GenBank/DDBJ whole genome shotgun (WGS) entry which is preliminary data.</text>
</comment>
<evidence type="ECO:0000313" key="3">
    <source>
        <dbReference type="Proteomes" id="UP001234178"/>
    </source>
</evidence>
<dbReference type="Proteomes" id="UP001234178">
    <property type="component" value="Unassembled WGS sequence"/>
</dbReference>
<feature type="region of interest" description="Disordered" evidence="1">
    <location>
        <begin position="28"/>
        <end position="51"/>
    </location>
</feature>
<proteinExistence type="predicted"/>
<organism evidence="2 3">
    <name type="scientific">Daphnia magna</name>
    <dbReference type="NCBI Taxonomy" id="35525"/>
    <lineage>
        <taxon>Eukaryota</taxon>
        <taxon>Metazoa</taxon>
        <taxon>Ecdysozoa</taxon>
        <taxon>Arthropoda</taxon>
        <taxon>Crustacea</taxon>
        <taxon>Branchiopoda</taxon>
        <taxon>Diplostraca</taxon>
        <taxon>Cladocera</taxon>
        <taxon>Anomopoda</taxon>
        <taxon>Daphniidae</taxon>
        <taxon>Daphnia</taxon>
    </lineage>
</organism>
<evidence type="ECO:0000313" key="2">
    <source>
        <dbReference type="EMBL" id="KAK4045422.1"/>
    </source>
</evidence>
<sequence length="178" mass="18966">MAASEKPIKRKALVDRMYLDLKQNTRKAYYKSQSQTNNETEAESKQGPEEETTIINQDTGSAASADCIDSSHALVKVANLLIEMHAVGGIHRMDTTINIDSVISSSVQLDTSGVTVYPPSSSPTNNQSFEEFCKLGTQNTIDVDSSVALFTNPADSGGVLPSSALGCAATLTSEIAVY</sequence>
<dbReference type="EMBL" id="JAOYFB010000043">
    <property type="protein sequence ID" value="KAK4045422.1"/>
    <property type="molecule type" value="Genomic_DNA"/>
</dbReference>
<evidence type="ECO:0000256" key="1">
    <source>
        <dbReference type="SAM" id="MobiDB-lite"/>
    </source>
</evidence>
<reference evidence="2 3" key="1">
    <citation type="journal article" date="2023" name="Nucleic Acids Res.">
        <title>The hologenome of Daphnia magna reveals possible DNA methylation and microbiome-mediated evolution of the host genome.</title>
        <authorList>
            <person name="Chaturvedi A."/>
            <person name="Li X."/>
            <person name="Dhandapani V."/>
            <person name="Marshall H."/>
            <person name="Kissane S."/>
            <person name="Cuenca-Cambronero M."/>
            <person name="Asole G."/>
            <person name="Calvet F."/>
            <person name="Ruiz-Romero M."/>
            <person name="Marangio P."/>
            <person name="Guigo R."/>
            <person name="Rago D."/>
            <person name="Mirbahai L."/>
            <person name="Eastwood N."/>
            <person name="Colbourne J.K."/>
            <person name="Zhou J."/>
            <person name="Mallon E."/>
            <person name="Orsini L."/>
        </authorList>
    </citation>
    <scope>NUCLEOTIDE SEQUENCE [LARGE SCALE GENOMIC DNA]</scope>
    <source>
        <strain evidence="2">LRV0_1</strain>
    </source>
</reference>